<dbReference type="GO" id="GO:0005509">
    <property type="term" value="F:calcium ion binding"/>
    <property type="evidence" value="ECO:0007669"/>
    <property type="project" value="InterPro"/>
</dbReference>
<dbReference type="GO" id="GO:0070062">
    <property type="term" value="C:extracellular exosome"/>
    <property type="evidence" value="ECO:0007669"/>
    <property type="project" value="TreeGrafter"/>
</dbReference>
<reference evidence="5" key="2">
    <citation type="journal article" date="2023" name="Infect Dis Poverty">
        <title>Chromosome-scale genome of the human blood fluke Schistosoma mekongi and its implications for public health.</title>
        <authorList>
            <person name="Zhou M."/>
            <person name="Xu L."/>
            <person name="Xu D."/>
            <person name="Chen W."/>
            <person name="Khan J."/>
            <person name="Hu Y."/>
            <person name="Huang H."/>
            <person name="Wei H."/>
            <person name="Zhang Y."/>
            <person name="Chusongsang P."/>
            <person name="Tanasarnprasert K."/>
            <person name="Hu X."/>
            <person name="Limpanont Y."/>
            <person name="Lv Z."/>
        </authorList>
    </citation>
    <scope>NUCLEOTIDE SEQUENCE</scope>
    <source>
        <strain evidence="5">LV_2022a</strain>
    </source>
</reference>
<dbReference type="GO" id="GO:0005793">
    <property type="term" value="C:endoplasmic reticulum-Golgi intermediate compartment"/>
    <property type="evidence" value="ECO:0007669"/>
    <property type="project" value="TreeGrafter"/>
</dbReference>
<dbReference type="InterPro" id="IPR040250">
    <property type="entry name" value="Nucleobindin"/>
</dbReference>
<dbReference type="InterPro" id="IPR002048">
    <property type="entry name" value="EF_hand_dom"/>
</dbReference>
<dbReference type="PANTHER" id="PTHR19237">
    <property type="entry name" value="NUCLEOBINDIN"/>
    <property type="match status" value="1"/>
</dbReference>
<proteinExistence type="predicted"/>
<gene>
    <name evidence="5" type="ORF">MN116_003177</name>
</gene>
<dbReference type="PANTHER" id="PTHR19237:SF20">
    <property type="entry name" value="NUCLEOBINDIN 1"/>
    <property type="match status" value="1"/>
</dbReference>
<dbReference type="Gene3D" id="1.10.238.10">
    <property type="entry name" value="EF-hand"/>
    <property type="match status" value="1"/>
</dbReference>
<evidence type="ECO:0000256" key="1">
    <source>
        <dbReference type="ARBA" id="ARBA00022729"/>
    </source>
</evidence>
<protein>
    <recommendedName>
        <fullName evidence="4">EF-hand domain-containing protein</fullName>
    </recommendedName>
</protein>
<feature type="chain" id="PRO_5041946367" description="EF-hand domain-containing protein" evidence="3">
    <location>
        <begin position="17"/>
        <end position="345"/>
    </location>
</feature>
<dbReference type="PROSITE" id="PS50222">
    <property type="entry name" value="EF_HAND_2"/>
    <property type="match status" value="1"/>
</dbReference>
<name>A0AAE2D8C4_SCHME</name>
<feature type="domain" description="EF-hand" evidence="4">
    <location>
        <begin position="209"/>
        <end position="238"/>
    </location>
</feature>
<evidence type="ECO:0000313" key="5">
    <source>
        <dbReference type="EMBL" id="KAK4473845.1"/>
    </source>
</evidence>
<sequence>MILFLLFILTPQYLVSVPVIPASEIPEEAAQYKKYLEEAPKALNVDKQLLASVKKLMEGNSSLDDFLLLWNESLRDMHSEKKRQLIERLLKVRLKSTPGRTPNVFGGSVLKDEPESKTESLTELVGQLKKLDSEQMTKYQKHVDEEKNNTVRRFLKSSDKERAEMLRNFSESAERHRRRPKIYQPGSQDQLKEYWEKGKGLDREFFNPRTLFAEIDLDGDGYLDVNEIEALLQRELEKVYNPGDPDYDQFEASYDQTRMRKKFLERFDKNGDYLVSRDEFLIGGNLPYAPGDHYWKSAQDEEDIFETNESEIRRLASEAQLLEKYYLTEAPNLHQTTEQPNVQKT</sequence>
<organism evidence="5 6">
    <name type="scientific">Schistosoma mekongi</name>
    <name type="common">Parasitic worm</name>
    <dbReference type="NCBI Taxonomy" id="38744"/>
    <lineage>
        <taxon>Eukaryota</taxon>
        <taxon>Metazoa</taxon>
        <taxon>Spiralia</taxon>
        <taxon>Lophotrochozoa</taxon>
        <taxon>Platyhelminthes</taxon>
        <taxon>Trematoda</taxon>
        <taxon>Digenea</taxon>
        <taxon>Strigeidida</taxon>
        <taxon>Schistosomatoidea</taxon>
        <taxon>Schistosomatidae</taxon>
        <taxon>Schistosoma</taxon>
    </lineage>
</organism>
<dbReference type="InterPro" id="IPR018247">
    <property type="entry name" value="EF_Hand_1_Ca_BS"/>
</dbReference>
<evidence type="ECO:0000256" key="3">
    <source>
        <dbReference type="SAM" id="SignalP"/>
    </source>
</evidence>
<keyword evidence="6" id="KW-1185">Reference proteome</keyword>
<accession>A0AAE2D8C4</accession>
<dbReference type="Pfam" id="PF13499">
    <property type="entry name" value="EF-hand_7"/>
    <property type="match status" value="1"/>
</dbReference>
<reference evidence="5" key="1">
    <citation type="submission" date="2022-04" db="EMBL/GenBank/DDBJ databases">
        <authorList>
            <person name="Xu L."/>
            <person name="Lv Z."/>
        </authorList>
    </citation>
    <scope>NUCLEOTIDE SEQUENCE</scope>
    <source>
        <strain evidence="5">LV_2022a</strain>
    </source>
</reference>
<dbReference type="Proteomes" id="UP001292079">
    <property type="component" value="Unassembled WGS sequence"/>
</dbReference>
<comment type="caution">
    <text evidence="5">The sequence shown here is derived from an EMBL/GenBank/DDBJ whole genome shotgun (WGS) entry which is preliminary data.</text>
</comment>
<dbReference type="AlphaFoldDB" id="A0AAE2D8C4"/>
<keyword evidence="2" id="KW-0106">Calcium</keyword>
<evidence type="ECO:0000259" key="4">
    <source>
        <dbReference type="PROSITE" id="PS50222"/>
    </source>
</evidence>
<dbReference type="PROSITE" id="PS00018">
    <property type="entry name" value="EF_HAND_1"/>
    <property type="match status" value="1"/>
</dbReference>
<dbReference type="EMBL" id="JALJAT010000002">
    <property type="protein sequence ID" value="KAK4473845.1"/>
    <property type="molecule type" value="Genomic_DNA"/>
</dbReference>
<keyword evidence="1 3" id="KW-0732">Signal</keyword>
<dbReference type="InterPro" id="IPR011992">
    <property type="entry name" value="EF-hand-dom_pair"/>
</dbReference>
<evidence type="ECO:0000313" key="6">
    <source>
        <dbReference type="Proteomes" id="UP001292079"/>
    </source>
</evidence>
<evidence type="ECO:0000256" key="2">
    <source>
        <dbReference type="ARBA" id="ARBA00022837"/>
    </source>
</evidence>
<feature type="signal peptide" evidence="3">
    <location>
        <begin position="1"/>
        <end position="16"/>
    </location>
</feature>
<dbReference type="SUPFAM" id="SSF47473">
    <property type="entry name" value="EF-hand"/>
    <property type="match status" value="1"/>
</dbReference>